<accession>A0A2S9QL77</accession>
<dbReference type="InterPro" id="IPR036390">
    <property type="entry name" value="WH_DNA-bd_sf"/>
</dbReference>
<dbReference type="PRINTS" id="PR00598">
    <property type="entry name" value="HTHMARR"/>
</dbReference>
<dbReference type="EMBL" id="MWZD01000022">
    <property type="protein sequence ID" value="PRI10345.1"/>
    <property type="molecule type" value="Genomic_DNA"/>
</dbReference>
<dbReference type="Gene3D" id="1.10.10.10">
    <property type="entry name" value="Winged helix-like DNA-binding domain superfamily/Winged helix DNA-binding domain"/>
    <property type="match status" value="1"/>
</dbReference>
<dbReference type="AlphaFoldDB" id="A0A2S9QL77"/>
<name>A0A2S9QL77_9MICO</name>
<protein>
    <recommendedName>
        <fullName evidence="1">HTH marR-type domain-containing protein</fullName>
    </recommendedName>
</protein>
<proteinExistence type="predicted"/>
<dbReference type="PANTHER" id="PTHR33164">
    <property type="entry name" value="TRANSCRIPTIONAL REGULATOR, MARR FAMILY"/>
    <property type="match status" value="1"/>
</dbReference>
<evidence type="ECO:0000313" key="3">
    <source>
        <dbReference type="Proteomes" id="UP000238650"/>
    </source>
</evidence>
<feature type="domain" description="HTH marR-type" evidence="1">
    <location>
        <begin position="11"/>
        <end position="147"/>
    </location>
</feature>
<sequence length="154" mass="17330">MHSAPRMNPLESRAWLGLVGVSQVLPHVLDAQLLRDSRLTHFEFTVLSALYTAPDATLRMSQLADRTAATLPRLSHVCTRMESRELVERLQCAQDRRATDVHLTALGRRLFIRAIPRHIELVRQLVIDSLTPEQLEALADITEAIGARLEAHRG</sequence>
<dbReference type="InterPro" id="IPR000835">
    <property type="entry name" value="HTH_MarR-typ"/>
</dbReference>
<dbReference type="PANTHER" id="PTHR33164:SF99">
    <property type="entry name" value="MARR FAMILY REGULATORY PROTEIN"/>
    <property type="match status" value="1"/>
</dbReference>
<dbReference type="PROSITE" id="PS50995">
    <property type="entry name" value="HTH_MARR_2"/>
    <property type="match status" value="1"/>
</dbReference>
<evidence type="ECO:0000259" key="1">
    <source>
        <dbReference type="PROSITE" id="PS50995"/>
    </source>
</evidence>
<dbReference type="SMART" id="SM00347">
    <property type="entry name" value="HTH_MARR"/>
    <property type="match status" value="1"/>
</dbReference>
<dbReference type="GO" id="GO:0006950">
    <property type="term" value="P:response to stress"/>
    <property type="evidence" value="ECO:0007669"/>
    <property type="project" value="TreeGrafter"/>
</dbReference>
<dbReference type="Pfam" id="PF01047">
    <property type="entry name" value="MarR"/>
    <property type="match status" value="1"/>
</dbReference>
<gene>
    <name evidence="2" type="ORF">B4915_12950</name>
</gene>
<dbReference type="SUPFAM" id="SSF46785">
    <property type="entry name" value="Winged helix' DNA-binding domain"/>
    <property type="match status" value="1"/>
</dbReference>
<reference evidence="2 3" key="1">
    <citation type="journal article" date="2017" name="New Microbes New Infect">
        <title>Genome sequence of 'Leucobacter massiliensis' sp. nov. isolated from human pharynx after travel to the 2014 Hajj.</title>
        <authorList>
            <person name="Leangapichart T."/>
            <person name="Gautret P."/>
            <person name="Nguyen T.T."/>
            <person name="Armstrong N."/>
            <person name="Rolain J.M."/>
        </authorList>
    </citation>
    <scope>NUCLEOTIDE SEQUENCE [LARGE SCALE GENOMIC DNA]</scope>
    <source>
        <strain evidence="2 3">122RC15</strain>
    </source>
</reference>
<comment type="caution">
    <text evidence="2">The sequence shown here is derived from an EMBL/GenBank/DDBJ whole genome shotgun (WGS) entry which is preliminary data.</text>
</comment>
<dbReference type="InterPro" id="IPR036388">
    <property type="entry name" value="WH-like_DNA-bd_sf"/>
</dbReference>
<dbReference type="GO" id="GO:0003700">
    <property type="term" value="F:DNA-binding transcription factor activity"/>
    <property type="evidence" value="ECO:0007669"/>
    <property type="project" value="InterPro"/>
</dbReference>
<dbReference type="InterPro" id="IPR039422">
    <property type="entry name" value="MarR/SlyA-like"/>
</dbReference>
<evidence type="ECO:0000313" key="2">
    <source>
        <dbReference type="EMBL" id="PRI10345.1"/>
    </source>
</evidence>
<dbReference type="Proteomes" id="UP000238650">
    <property type="component" value="Unassembled WGS sequence"/>
</dbReference>
<keyword evidence="3" id="KW-1185">Reference proteome</keyword>
<organism evidence="2 3">
    <name type="scientific">Leucobacter massiliensis</name>
    <dbReference type="NCBI Taxonomy" id="1686285"/>
    <lineage>
        <taxon>Bacteria</taxon>
        <taxon>Bacillati</taxon>
        <taxon>Actinomycetota</taxon>
        <taxon>Actinomycetes</taxon>
        <taxon>Micrococcales</taxon>
        <taxon>Microbacteriaceae</taxon>
        <taxon>Leucobacter</taxon>
    </lineage>
</organism>